<comment type="caution">
    <text evidence="2">The sequence shown here is derived from an EMBL/GenBank/DDBJ whole genome shotgun (WGS) entry which is preliminary data.</text>
</comment>
<keyword evidence="3" id="KW-1185">Reference proteome</keyword>
<evidence type="ECO:0000259" key="1">
    <source>
        <dbReference type="Pfam" id="PF01966"/>
    </source>
</evidence>
<dbReference type="InterPro" id="IPR006674">
    <property type="entry name" value="HD_domain"/>
</dbReference>
<dbReference type="InterPro" id="IPR006675">
    <property type="entry name" value="HDIG_dom"/>
</dbReference>
<name>A0A833HP63_9FIRM</name>
<feature type="domain" description="HD" evidence="1">
    <location>
        <begin position="46"/>
        <end position="144"/>
    </location>
</feature>
<dbReference type="AlphaFoldDB" id="A0A833HP63"/>
<proteinExistence type="predicted"/>
<dbReference type="Proteomes" id="UP000465601">
    <property type="component" value="Unassembled WGS sequence"/>
</dbReference>
<evidence type="ECO:0000313" key="2">
    <source>
        <dbReference type="EMBL" id="KAB3530446.1"/>
    </source>
</evidence>
<evidence type="ECO:0000313" key="3">
    <source>
        <dbReference type="Proteomes" id="UP000465601"/>
    </source>
</evidence>
<organism evidence="2 3">
    <name type="scientific">Alkaliphilus serpentinus</name>
    <dbReference type="NCBI Taxonomy" id="1482731"/>
    <lineage>
        <taxon>Bacteria</taxon>
        <taxon>Bacillati</taxon>
        <taxon>Bacillota</taxon>
        <taxon>Clostridia</taxon>
        <taxon>Peptostreptococcales</taxon>
        <taxon>Natronincolaceae</taxon>
        <taxon>Alkaliphilus</taxon>
    </lineage>
</organism>
<dbReference type="OrthoDB" id="68032at2"/>
<dbReference type="Gene3D" id="1.10.3210.10">
    <property type="entry name" value="Hypothetical protein af1432"/>
    <property type="match status" value="1"/>
</dbReference>
<accession>A0A833HP63</accession>
<dbReference type="NCBIfam" id="TIGR00277">
    <property type="entry name" value="HDIG"/>
    <property type="match status" value="1"/>
</dbReference>
<reference evidence="2 3" key="1">
    <citation type="submission" date="2019-10" db="EMBL/GenBank/DDBJ databases">
        <title>Alkaliphilus serpentinus sp. nov. and Alkaliphilus pronyensis sp. nov., two novel anaerobic alkaliphilic species isolated from the serpentinized-hosted hydrothermal field of the Prony Bay (New Caledonia).</title>
        <authorList>
            <person name="Postec A."/>
        </authorList>
    </citation>
    <scope>NUCLEOTIDE SEQUENCE [LARGE SCALE GENOMIC DNA]</scope>
    <source>
        <strain evidence="2 3">LacT</strain>
    </source>
</reference>
<dbReference type="EMBL" id="WBZB01000018">
    <property type="protein sequence ID" value="KAB3530446.1"/>
    <property type="molecule type" value="Genomic_DNA"/>
</dbReference>
<sequence length="158" mass="18723">MLYRIKQVFYGLTAKMSGKDHEFVREYLTPNERALFYRLRVGEQVHSVKVAYGCYQEKPTNRKLIKAALLHDVGKVESNLNIFNKVIVVILAKHPVRARLLPFFIKKALFYKNHHPKIAVEFLHQLRLDKDIIYLVENHHKLSTNEDINLIQKYDNMY</sequence>
<dbReference type="SUPFAM" id="SSF109604">
    <property type="entry name" value="HD-domain/PDEase-like"/>
    <property type="match status" value="1"/>
</dbReference>
<dbReference type="Pfam" id="PF01966">
    <property type="entry name" value="HD"/>
    <property type="match status" value="1"/>
</dbReference>
<gene>
    <name evidence="2" type="ORF">F8153_06955</name>
</gene>
<protein>
    <submittedName>
        <fullName evidence="2">HDIG domain-containing protein</fullName>
    </submittedName>
</protein>
<dbReference type="RefSeq" id="WP_151865658.1">
    <property type="nucleotide sequence ID" value="NZ_WBZB01000018.1"/>
</dbReference>